<evidence type="ECO:0000259" key="7">
    <source>
        <dbReference type="Pfam" id="PF13088"/>
    </source>
</evidence>
<proteinExistence type="inferred from homology"/>
<dbReference type="SUPFAM" id="SSF50939">
    <property type="entry name" value="Sialidases"/>
    <property type="match status" value="1"/>
</dbReference>
<protein>
    <recommendedName>
        <fullName evidence="3">exo-alpha-sialidase</fullName>
        <ecNumber evidence="3">3.2.1.18</ecNumber>
    </recommendedName>
</protein>
<evidence type="ECO:0000256" key="5">
    <source>
        <dbReference type="ARBA" id="ARBA00023277"/>
    </source>
</evidence>
<dbReference type="RefSeq" id="XP_030055859.1">
    <property type="nucleotide sequence ID" value="XM_030199999.1"/>
</dbReference>
<reference evidence="9" key="1">
    <citation type="submission" date="2025-08" db="UniProtKB">
        <authorList>
            <consortium name="RefSeq"/>
        </authorList>
    </citation>
    <scope>IDENTIFICATION</scope>
</reference>
<organism evidence="8 9">
    <name type="scientific">Microcaecilia unicolor</name>
    <dbReference type="NCBI Taxonomy" id="1415580"/>
    <lineage>
        <taxon>Eukaryota</taxon>
        <taxon>Metazoa</taxon>
        <taxon>Chordata</taxon>
        <taxon>Craniata</taxon>
        <taxon>Vertebrata</taxon>
        <taxon>Euteleostomi</taxon>
        <taxon>Amphibia</taxon>
        <taxon>Gymnophiona</taxon>
        <taxon>Siphonopidae</taxon>
        <taxon>Microcaecilia</taxon>
    </lineage>
</organism>
<evidence type="ECO:0000256" key="2">
    <source>
        <dbReference type="ARBA" id="ARBA00009348"/>
    </source>
</evidence>
<dbReference type="Pfam" id="PF13088">
    <property type="entry name" value="BNR_2"/>
    <property type="match status" value="1"/>
</dbReference>
<dbReference type="InterPro" id="IPR026856">
    <property type="entry name" value="Sialidase_fam"/>
</dbReference>
<dbReference type="GO" id="GO:0009313">
    <property type="term" value="P:oligosaccharide catabolic process"/>
    <property type="evidence" value="ECO:0007669"/>
    <property type="project" value="TreeGrafter"/>
</dbReference>
<dbReference type="OrthoDB" id="2739686at2759"/>
<name>A0A6P7XZD5_9AMPH</name>
<evidence type="ECO:0000256" key="6">
    <source>
        <dbReference type="ARBA" id="ARBA00023295"/>
    </source>
</evidence>
<dbReference type="InterPro" id="IPR011040">
    <property type="entry name" value="Sialidase"/>
</dbReference>
<keyword evidence="5" id="KW-0119">Carbohydrate metabolism</keyword>
<keyword evidence="6" id="KW-0378">Hydrolase</keyword>
<dbReference type="EC" id="3.2.1.18" evidence="3"/>
<dbReference type="Gene3D" id="2.120.10.10">
    <property type="match status" value="1"/>
</dbReference>
<dbReference type="PANTHER" id="PTHR10628">
    <property type="entry name" value="SIALIDASE"/>
    <property type="match status" value="1"/>
</dbReference>
<gene>
    <name evidence="9" type="primary">LOC115468355</name>
</gene>
<keyword evidence="6" id="KW-0326">Glycosidase</keyword>
<keyword evidence="8" id="KW-1185">Reference proteome</keyword>
<dbReference type="GO" id="GO:0004308">
    <property type="term" value="F:exo-alpha-sialidase activity"/>
    <property type="evidence" value="ECO:0007669"/>
    <property type="project" value="UniProtKB-EC"/>
</dbReference>
<dbReference type="GO" id="GO:0016020">
    <property type="term" value="C:membrane"/>
    <property type="evidence" value="ECO:0007669"/>
    <property type="project" value="TreeGrafter"/>
</dbReference>
<feature type="domain" description="Sialidase" evidence="7">
    <location>
        <begin position="72"/>
        <end position="371"/>
    </location>
</feature>
<keyword evidence="4" id="KW-0442">Lipid degradation</keyword>
<evidence type="ECO:0000313" key="9">
    <source>
        <dbReference type="RefSeq" id="XP_030055859.1"/>
    </source>
</evidence>
<evidence type="ECO:0000256" key="4">
    <source>
        <dbReference type="ARBA" id="ARBA00022963"/>
    </source>
</evidence>
<dbReference type="InterPro" id="IPR036278">
    <property type="entry name" value="Sialidase_sf"/>
</dbReference>
<dbReference type="GeneID" id="115468355"/>
<dbReference type="GO" id="GO:0005737">
    <property type="term" value="C:cytoplasm"/>
    <property type="evidence" value="ECO:0007669"/>
    <property type="project" value="TreeGrafter"/>
</dbReference>
<dbReference type="KEGG" id="muo:115468355"/>
<sequence>MALFSLSTYPRSKPVEQRRVIMTSSVATSAVPERTKLFKLELDGITYRIPALVYIETEKTFVAFAERHRKVKDKDVTDLVMKRGFYRNGYVEWEGTQTLHHAAMKDCRTKNPCPVYEDSYKVLFLFFNCIPNKISENQQKCRGNSTQLCYVYSNDYGVTWSLPIDLTNMVSKAFPKLVTFSVGPGHGIQMQSGKLILPAYAHVAKYMCLCIFPCYAQSRSFYIFSEDCGKTWHVSKGIQKFETSECQVAEIVSKDGESMIYCNARSTGKSRIEALGQVVGAEFQYVEKSKKLKETNTGCHGSVISFLGKEKPNQDPKCWLLYSHPTTKDQQDLGVWFNISPERSKGWSTPHIIYQGPSGYSDLAHCKDPDIFAIIFECGSQTEYEEISFCLFTLKDVMENAKKKKGFFARLWK</sequence>
<dbReference type="Proteomes" id="UP000515156">
    <property type="component" value="Chromosome 4"/>
</dbReference>
<dbReference type="PANTHER" id="PTHR10628:SF29">
    <property type="entry name" value="EXO-ALPHA-SIALIDASE"/>
    <property type="match status" value="1"/>
</dbReference>
<dbReference type="GO" id="GO:0006689">
    <property type="term" value="P:ganglioside catabolic process"/>
    <property type="evidence" value="ECO:0007669"/>
    <property type="project" value="TreeGrafter"/>
</dbReference>
<comment type="catalytic activity">
    <reaction evidence="1">
        <text>Hydrolysis of alpha-(2-&gt;3)-, alpha-(2-&gt;6)-, alpha-(2-&gt;8)- glycosidic linkages of terminal sialic acid residues in oligosaccharides, glycoproteins, glycolipids, colominic acid and synthetic substrates.</text>
        <dbReference type="EC" id="3.2.1.18"/>
    </reaction>
</comment>
<evidence type="ECO:0000313" key="8">
    <source>
        <dbReference type="Proteomes" id="UP000515156"/>
    </source>
</evidence>
<keyword evidence="4" id="KW-0443">Lipid metabolism</keyword>
<accession>A0A6P7XZD5</accession>
<evidence type="ECO:0000256" key="3">
    <source>
        <dbReference type="ARBA" id="ARBA00012733"/>
    </source>
</evidence>
<dbReference type="CDD" id="cd15482">
    <property type="entry name" value="Sialidase_non-viral"/>
    <property type="match status" value="1"/>
</dbReference>
<evidence type="ECO:0000256" key="1">
    <source>
        <dbReference type="ARBA" id="ARBA00000427"/>
    </source>
</evidence>
<comment type="similarity">
    <text evidence="2">Belongs to the glycosyl hydrolase 33 family.</text>
</comment>
<dbReference type="AlphaFoldDB" id="A0A6P7XZD5"/>
<dbReference type="InParanoid" id="A0A6P7XZD5"/>